<dbReference type="PANTHER" id="PTHR48111">
    <property type="entry name" value="REGULATOR OF RPOS"/>
    <property type="match status" value="1"/>
</dbReference>
<evidence type="ECO:0000256" key="2">
    <source>
        <dbReference type="PROSITE-ProRule" id="PRU00169"/>
    </source>
</evidence>
<dbReference type="Pfam" id="PF04397">
    <property type="entry name" value="LytTR"/>
    <property type="match status" value="1"/>
</dbReference>
<feature type="modified residue" description="4-aspartylphosphate" evidence="2">
    <location>
        <position position="54"/>
    </location>
</feature>
<sequence>MKVVIIEDEELAATSLEKLLLKSTYNIDVIAHLESVEEATEWLANNKCDIIFSDIHLGDGESFEIFENLQITVPIIFTTAFDRYAIKSFKYFAIDYLLKPYDAQKLDQAIKKYKDVVSLPEIYQQKMTNLFLEMNSIKKTAETQERFLINNGKQLISIESKEISFFRAQGKHLFLHDVNGDNYLYSDTILGLEQKLSHRDFFKVNRNYIIKHSAIKNIYEYSNNRLKIELHFALDKNEIILVSAKVKKKFKAWLSR</sequence>
<evidence type="ECO:0000259" key="4">
    <source>
        <dbReference type="PROSITE" id="PS50930"/>
    </source>
</evidence>
<dbReference type="Proteomes" id="UP001337305">
    <property type="component" value="Unassembled WGS sequence"/>
</dbReference>
<reference evidence="5 6" key="1">
    <citation type="submission" date="2022-09" db="EMBL/GenBank/DDBJ databases">
        <title>Genome sequencing of Flavivirga sp. MEBiC05379.</title>
        <authorList>
            <person name="Oh H.-M."/>
            <person name="Kwon K.K."/>
            <person name="Park M.J."/>
            <person name="Yang S.-H."/>
        </authorList>
    </citation>
    <scope>NUCLEOTIDE SEQUENCE [LARGE SCALE GENOMIC DNA]</scope>
    <source>
        <strain evidence="5 6">MEBiC05379</strain>
    </source>
</reference>
<feature type="domain" description="Response regulatory" evidence="3">
    <location>
        <begin position="2"/>
        <end position="114"/>
    </location>
</feature>
<evidence type="ECO:0000256" key="1">
    <source>
        <dbReference type="ARBA" id="ARBA00023125"/>
    </source>
</evidence>
<dbReference type="Pfam" id="PF00072">
    <property type="entry name" value="Response_reg"/>
    <property type="match status" value="1"/>
</dbReference>
<evidence type="ECO:0000259" key="3">
    <source>
        <dbReference type="PROSITE" id="PS50110"/>
    </source>
</evidence>
<comment type="caution">
    <text evidence="5">The sequence shown here is derived from an EMBL/GenBank/DDBJ whole genome shotgun (WGS) entry which is preliminary data.</text>
</comment>
<dbReference type="InterPro" id="IPR039420">
    <property type="entry name" value="WalR-like"/>
</dbReference>
<dbReference type="Gene3D" id="2.40.50.1020">
    <property type="entry name" value="LytTr DNA-binding domain"/>
    <property type="match status" value="1"/>
</dbReference>
<dbReference type="RefSeq" id="WP_303308685.1">
    <property type="nucleotide sequence ID" value="NZ_JAODOP010000001.1"/>
</dbReference>
<dbReference type="PANTHER" id="PTHR48111:SF69">
    <property type="entry name" value="RESPONSE REGULATOR RECEIVER"/>
    <property type="match status" value="1"/>
</dbReference>
<dbReference type="InterPro" id="IPR011006">
    <property type="entry name" value="CheY-like_superfamily"/>
</dbReference>
<dbReference type="SMART" id="SM00850">
    <property type="entry name" value="LytTR"/>
    <property type="match status" value="1"/>
</dbReference>
<feature type="domain" description="HTH LytTR-type" evidence="4">
    <location>
        <begin position="147"/>
        <end position="256"/>
    </location>
</feature>
<name>A0ABU7XLU6_9FLAO</name>
<dbReference type="PROSITE" id="PS50110">
    <property type="entry name" value="RESPONSE_REGULATORY"/>
    <property type="match status" value="1"/>
</dbReference>
<accession>A0ABU7XLU6</accession>
<dbReference type="InterPro" id="IPR007492">
    <property type="entry name" value="LytTR_DNA-bd_dom"/>
</dbReference>
<protein>
    <submittedName>
        <fullName evidence="5">LytTR family DNA-binding domain-containing protein</fullName>
    </submittedName>
</protein>
<dbReference type="SMART" id="SM00448">
    <property type="entry name" value="REC"/>
    <property type="match status" value="1"/>
</dbReference>
<dbReference type="InterPro" id="IPR001789">
    <property type="entry name" value="Sig_transdc_resp-reg_receiver"/>
</dbReference>
<dbReference type="Gene3D" id="3.40.50.2300">
    <property type="match status" value="1"/>
</dbReference>
<evidence type="ECO:0000313" key="5">
    <source>
        <dbReference type="EMBL" id="MEF3831679.1"/>
    </source>
</evidence>
<proteinExistence type="predicted"/>
<dbReference type="SUPFAM" id="SSF52172">
    <property type="entry name" value="CheY-like"/>
    <property type="match status" value="1"/>
</dbReference>
<keyword evidence="1 5" id="KW-0238">DNA-binding</keyword>
<organism evidence="5 6">
    <name type="scientific">Flavivirga spongiicola</name>
    <dbReference type="NCBI Taxonomy" id="421621"/>
    <lineage>
        <taxon>Bacteria</taxon>
        <taxon>Pseudomonadati</taxon>
        <taxon>Bacteroidota</taxon>
        <taxon>Flavobacteriia</taxon>
        <taxon>Flavobacteriales</taxon>
        <taxon>Flavobacteriaceae</taxon>
        <taxon>Flavivirga</taxon>
    </lineage>
</organism>
<dbReference type="GO" id="GO:0003677">
    <property type="term" value="F:DNA binding"/>
    <property type="evidence" value="ECO:0007669"/>
    <property type="project" value="UniProtKB-KW"/>
</dbReference>
<evidence type="ECO:0000313" key="6">
    <source>
        <dbReference type="Proteomes" id="UP001337305"/>
    </source>
</evidence>
<dbReference type="PROSITE" id="PS50930">
    <property type="entry name" value="HTH_LYTTR"/>
    <property type="match status" value="1"/>
</dbReference>
<gene>
    <name evidence="5" type="ORF">N1F79_00930</name>
</gene>
<keyword evidence="2" id="KW-0597">Phosphoprotein</keyword>
<dbReference type="EMBL" id="JAODOP010000001">
    <property type="protein sequence ID" value="MEF3831679.1"/>
    <property type="molecule type" value="Genomic_DNA"/>
</dbReference>
<keyword evidence="6" id="KW-1185">Reference proteome</keyword>